<dbReference type="EMBL" id="VMNK01000017">
    <property type="protein sequence ID" value="TVO52295.1"/>
    <property type="molecule type" value="Genomic_DNA"/>
</dbReference>
<dbReference type="InterPro" id="IPR012312">
    <property type="entry name" value="Hemerythrin-like"/>
</dbReference>
<dbReference type="PANTHER" id="PTHR39966:SF1">
    <property type="entry name" value="HEMERYTHRIN-LIKE DOMAIN-CONTAINING PROTEIN"/>
    <property type="match status" value="1"/>
</dbReference>
<dbReference type="CDD" id="cd12108">
    <property type="entry name" value="Hr-like"/>
    <property type="match status" value="1"/>
</dbReference>
<proteinExistence type="predicted"/>
<dbReference type="OrthoDB" id="8560984at2"/>
<organism evidence="2 3">
    <name type="scientific">Denitromonas halophila</name>
    <dbReference type="NCBI Taxonomy" id="1629404"/>
    <lineage>
        <taxon>Bacteria</taxon>
        <taxon>Pseudomonadati</taxon>
        <taxon>Pseudomonadota</taxon>
        <taxon>Betaproteobacteria</taxon>
        <taxon>Rhodocyclales</taxon>
        <taxon>Zoogloeaceae</taxon>
        <taxon>Denitromonas</taxon>
    </lineage>
</organism>
<sequence length="196" mass="21722">MFNTAINIIQEEHRSLAAIVHGLKYLVNDARSNGARANFKVLRAMLHYIDNFPERLHHPKEDVYVFARLLTRTHEADEVVEELTRQHQEGGQLVTALHTQLDAYEAGEPGGLAAFGEAVDAFTEAMWQHMALEEKVLLPLAQKHLTDADWVEIAEAFGENGDPRFSADAEDEFSALFSRIVTLAPPPIGVGPSPGN</sequence>
<feature type="domain" description="Hemerythrin-like" evidence="1">
    <location>
        <begin position="4"/>
        <end position="141"/>
    </location>
</feature>
<dbReference type="Proteomes" id="UP000319502">
    <property type="component" value="Unassembled WGS sequence"/>
</dbReference>
<accession>A0A557QHA5</accession>
<keyword evidence="3" id="KW-1185">Reference proteome</keyword>
<dbReference type="Gene3D" id="1.20.120.520">
    <property type="entry name" value="nmb1532 protein domain like"/>
    <property type="match status" value="1"/>
</dbReference>
<dbReference type="Pfam" id="PF01814">
    <property type="entry name" value="Hemerythrin"/>
    <property type="match status" value="1"/>
</dbReference>
<name>A0A557QHA5_9RHOO</name>
<gene>
    <name evidence="2" type="ORF">FHP91_17865</name>
</gene>
<dbReference type="GO" id="GO:0005886">
    <property type="term" value="C:plasma membrane"/>
    <property type="evidence" value="ECO:0007669"/>
    <property type="project" value="TreeGrafter"/>
</dbReference>
<evidence type="ECO:0000313" key="3">
    <source>
        <dbReference type="Proteomes" id="UP000319502"/>
    </source>
</evidence>
<dbReference type="PANTHER" id="PTHR39966">
    <property type="entry name" value="BLL2471 PROTEIN-RELATED"/>
    <property type="match status" value="1"/>
</dbReference>
<evidence type="ECO:0000313" key="2">
    <source>
        <dbReference type="EMBL" id="TVO52295.1"/>
    </source>
</evidence>
<protein>
    <submittedName>
        <fullName evidence="2">Hemerythrin domain-containing protein</fullName>
    </submittedName>
</protein>
<evidence type="ECO:0000259" key="1">
    <source>
        <dbReference type="Pfam" id="PF01814"/>
    </source>
</evidence>
<dbReference type="RefSeq" id="WP_144310869.1">
    <property type="nucleotide sequence ID" value="NZ_VMNK01000017.1"/>
</dbReference>
<comment type="caution">
    <text evidence="2">The sequence shown here is derived from an EMBL/GenBank/DDBJ whole genome shotgun (WGS) entry which is preliminary data.</text>
</comment>
<reference evidence="2 3" key="1">
    <citation type="submission" date="2019-07" db="EMBL/GenBank/DDBJ databases">
        <title>The pathways for chlorine oxyanion respiration interact through the shared metabolite chlorate.</title>
        <authorList>
            <person name="Barnum T.P."/>
            <person name="Cheng Y."/>
            <person name="Hill K.A."/>
            <person name="Lucas L.N."/>
            <person name="Carlson H.K."/>
            <person name="Coates J.D."/>
        </authorList>
    </citation>
    <scope>NUCLEOTIDE SEQUENCE [LARGE SCALE GENOMIC DNA]</scope>
    <source>
        <strain evidence="2 3">SFB-3</strain>
    </source>
</reference>
<dbReference type="AlphaFoldDB" id="A0A557QHA5"/>